<proteinExistence type="predicted"/>
<sequence length="269" mass="32162">MCWYFTVTTILATAIALCEAVFKYSTIVVQAIIKHVPSLIRLYNESLQGGRRKRRQDRTTQTPDCDSCARLRHELAELQEKQQRDDFDACIRSVMHEQKVELEANLNEANTELKRRENFLRRAEEQANQQRAEIHSLKEELRLARDDNKNNNREDFKKSLAIQQRIRQLIQHNKQLKAANLQQAENTLRQKTRAERAERELNIWTVKIKTLVYDRNELRQEIDRVRAELRRQERRASVQRESRIRADVENEELRRPRTTVRWEGEVMFT</sequence>
<name>A0A553HUM9_9PEZI</name>
<evidence type="ECO:0000313" key="4">
    <source>
        <dbReference type="Proteomes" id="UP000319160"/>
    </source>
</evidence>
<organism evidence="3 4">
    <name type="scientific">Xylaria flabelliformis</name>
    <dbReference type="NCBI Taxonomy" id="2512241"/>
    <lineage>
        <taxon>Eukaryota</taxon>
        <taxon>Fungi</taxon>
        <taxon>Dikarya</taxon>
        <taxon>Ascomycota</taxon>
        <taxon>Pezizomycotina</taxon>
        <taxon>Sordariomycetes</taxon>
        <taxon>Xylariomycetidae</taxon>
        <taxon>Xylariales</taxon>
        <taxon>Xylariaceae</taxon>
        <taxon>Xylaria</taxon>
    </lineage>
</organism>
<gene>
    <name evidence="3" type="ORF">FHL15_007426</name>
</gene>
<keyword evidence="1" id="KW-0175">Coiled coil</keyword>
<accession>A0A553HUM9</accession>
<keyword evidence="4" id="KW-1185">Reference proteome</keyword>
<evidence type="ECO:0000256" key="2">
    <source>
        <dbReference type="SAM" id="SignalP"/>
    </source>
</evidence>
<feature type="coiled-coil region" evidence="1">
    <location>
        <begin position="92"/>
        <end position="242"/>
    </location>
</feature>
<keyword evidence="2" id="KW-0732">Signal</keyword>
<feature type="signal peptide" evidence="2">
    <location>
        <begin position="1"/>
        <end position="20"/>
    </location>
</feature>
<feature type="chain" id="PRO_5022074014" evidence="2">
    <location>
        <begin position="21"/>
        <end position="269"/>
    </location>
</feature>
<dbReference type="AlphaFoldDB" id="A0A553HUM9"/>
<dbReference type="Proteomes" id="UP000319160">
    <property type="component" value="Unassembled WGS sequence"/>
</dbReference>
<evidence type="ECO:0000256" key="1">
    <source>
        <dbReference type="SAM" id="Coils"/>
    </source>
</evidence>
<comment type="caution">
    <text evidence="3">The sequence shown here is derived from an EMBL/GenBank/DDBJ whole genome shotgun (WGS) entry which is preliminary data.</text>
</comment>
<dbReference type="OrthoDB" id="4777415at2759"/>
<evidence type="ECO:0000313" key="3">
    <source>
        <dbReference type="EMBL" id="TRX91644.1"/>
    </source>
</evidence>
<protein>
    <submittedName>
        <fullName evidence="3">Uncharacterized protein</fullName>
    </submittedName>
</protein>
<dbReference type="EMBL" id="VFLP01000043">
    <property type="protein sequence ID" value="TRX91644.1"/>
    <property type="molecule type" value="Genomic_DNA"/>
</dbReference>
<reference evidence="4" key="1">
    <citation type="submission" date="2019-06" db="EMBL/GenBank/DDBJ databases">
        <title>Draft genome sequence of the griseofulvin-producing fungus Xylaria cubensis strain G536.</title>
        <authorList>
            <person name="Mead M.E."/>
            <person name="Raja H.A."/>
            <person name="Steenwyk J.L."/>
            <person name="Knowles S.L."/>
            <person name="Oberlies N.H."/>
            <person name="Rokas A."/>
        </authorList>
    </citation>
    <scope>NUCLEOTIDE SEQUENCE [LARGE SCALE GENOMIC DNA]</scope>
    <source>
        <strain evidence="4">G536</strain>
    </source>
</reference>